<protein>
    <submittedName>
        <fullName evidence="2">8633_t:CDS:1</fullName>
    </submittedName>
</protein>
<keyword evidence="1" id="KW-0812">Transmembrane</keyword>
<gene>
    <name evidence="2" type="ORF">DEBURN_LOCUS8902</name>
</gene>
<keyword evidence="1" id="KW-1133">Transmembrane helix</keyword>
<sequence length="69" mass="7520">GSFADTGVYFLIILVFKTSHLFASTNVLLTLALALAMTKSSSEFDSLSIFHVLAIRKVSRVLISSNLSR</sequence>
<keyword evidence="1" id="KW-0472">Membrane</keyword>
<proteinExistence type="predicted"/>
<evidence type="ECO:0000313" key="3">
    <source>
        <dbReference type="Proteomes" id="UP000789706"/>
    </source>
</evidence>
<evidence type="ECO:0000313" key="2">
    <source>
        <dbReference type="EMBL" id="CAG8587949.1"/>
    </source>
</evidence>
<comment type="caution">
    <text evidence="2">The sequence shown here is derived from an EMBL/GenBank/DDBJ whole genome shotgun (WGS) entry which is preliminary data.</text>
</comment>
<feature type="transmembrane region" description="Helical" evidence="1">
    <location>
        <begin position="6"/>
        <end position="36"/>
    </location>
</feature>
<organism evidence="2 3">
    <name type="scientific">Diversispora eburnea</name>
    <dbReference type="NCBI Taxonomy" id="1213867"/>
    <lineage>
        <taxon>Eukaryota</taxon>
        <taxon>Fungi</taxon>
        <taxon>Fungi incertae sedis</taxon>
        <taxon>Mucoromycota</taxon>
        <taxon>Glomeromycotina</taxon>
        <taxon>Glomeromycetes</taxon>
        <taxon>Diversisporales</taxon>
        <taxon>Diversisporaceae</taxon>
        <taxon>Diversispora</taxon>
    </lineage>
</organism>
<dbReference type="EMBL" id="CAJVPK010001470">
    <property type="protein sequence ID" value="CAG8587949.1"/>
    <property type="molecule type" value="Genomic_DNA"/>
</dbReference>
<dbReference type="AlphaFoldDB" id="A0A9N9C4T5"/>
<reference evidence="2" key="1">
    <citation type="submission" date="2021-06" db="EMBL/GenBank/DDBJ databases">
        <authorList>
            <person name="Kallberg Y."/>
            <person name="Tangrot J."/>
            <person name="Rosling A."/>
        </authorList>
    </citation>
    <scope>NUCLEOTIDE SEQUENCE</scope>
    <source>
        <strain evidence="2">AZ414A</strain>
    </source>
</reference>
<keyword evidence="3" id="KW-1185">Reference proteome</keyword>
<evidence type="ECO:0000256" key="1">
    <source>
        <dbReference type="SAM" id="Phobius"/>
    </source>
</evidence>
<name>A0A9N9C4T5_9GLOM</name>
<dbReference type="Proteomes" id="UP000789706">
    <property type="component" value="Unassembled WGS sequence"/>
</dbReference>
<accession>A0A9N9C4T5</accession>
<feature type="non-terminal residue" evidence="2">
    <location>
        <position position="69"/>
    </location>
</feature>